<reference evidence="2 3" key="1">
    <citation type="submission" date="2018-12" db="EMBL/GenBank/DDBJ databases">
        <authorList>
            <consortium name="Pathogen Informatics"/>
        </authorList>
    </citation>
    <scope>NUCLEOTIDE SEQUENCE [LARGE SCALE GENOMIC DNA]</scope>
    <source>
        <strain evidence="2 3">NCTC9428</strain>
    </source>
</reference>
<sequence length="80" mass="8530">MSGLRAESREVAVLLTLIFAALPPEPRWCHRWQASSHRMSADTQISGLSRFNVGAGLPAMGADEAPPNQGLGIVATMDGR</sequence>
<name>A0A448E2K1_PSEFL</name>
<dbReference type="AlphaFoldDB" id="A0A448E2K1"/>
<dbReference type="EMBL" id="LR134318">
    <property type="protein sequence ID" value="VEF13314.1"/>
    <property type="molecule type" value="Genomic_DNA"/>
</dbReference>
<accession>A0A448E2K1</accession>
<evidence type="ECO:0000313" key="2">
    <source>
        <dbReference type="EMBL" id="VEF13314.1"/>
    </source>
</evidence>
<organism evidence="2 3">
    <name type="scientific">Pseudomonas fluorescens</name>
    <dbReference type="NCBI Taxonomy" id="294"/>
    <lineage>
        <taxon>Bacteria</taxon>
        <taxon>Pseudomonadati</taxon>
        <taxon>Pseudomonadota</taxon>
        <taxon>Gammaproteobacteria</taxon>
        <taxon>Pseudomonadales</taxon>
        <taxon>Pseudomonadaceae</taxon>
        <taxon>Pseudomonas</taxon>
    </lineage>
</organism>
<feature type="region of interest" description="Disordered" evidence="1">
    <location>
        <begin position="58"/>
        <end position="80"/>
    </location>
</feature>
<proteinExistence type="predicted"/>
<evidence type="ECO:0000313" key="3">
    <source>
        <dbReference type="Proteomes" id="UP000281909"/>
    </source>
</evidence>
<evidence type="ECO:0000256" key="1">
    <source>
        <dbReference type="SAM" id="MobiDB-lite"/>
    </source>
</evidence>
<dbReference type="Proteomes" id="UP000281909">
    <property type="component" value="Chromosome"/>
</dbReference>
<gene>
    <name evidence="2" type="ORF">NCTC9428_05010</name>
</gene>
<protein>
    <submittedName>
        <fullName evidence="2">Uncharacterized protein</fullName>
    </submittedName>
</protein>